<dbReference type="InterPro" id="IPR002213">
    <property type="entry name" value="UDP_glucos_trans"/>
</dbReference>
<accession>A0AAV5EQZ5</accession>
<keyword evidence="2" id="KW-0808">Transferase</keyword>
<dbReference type="PANTHER" id="PTHR48045:SF30">
    <property type="entry name" value="UDP-GLYCOSYLTRANSFERASE 76H1-LIKE"/>
    <property type="match status" value="1"/>
</dbReference>
<reference evidence="3" key="1">
    <citation type="journal article" date="2018" name="DNA Res.">
        <title>Multiple hybrid de novo genome assembly of finger millet, an orphan allotetraploid crop.</title>
        <authorList>
            <person name="Hatakeyama M."/>
            <person name="Aluri S."/>
            <person name="Balachadran M.T."/>
            <person name="Sivarajan S.R."/>
            <person name="Patrignani A."/>
            <person name="Gruter S."/>
            <person name="Poveda L."/>
            <person name="Shimizu-Inatsugi R."/>
            <person name="Baeten J."/>
            <person name="Francoijs K.J."/>
            <person name="Nataraja K.N."/>
            <person name="Reddy Y.A.N."/>
            <person name="Phadnis S."/>
            <person name="Ravikumar R.L."/>
            <person name="Schlapbach R."/>
            <person name="Sreeman S.M."/>
            <person name="Shimizu K.K."/>
        </authorList>
    </citation>
    <scope>NUCLEOTIDE SEQUENCE</scope>
</reference>
<dbReference type="Pfam" id="PF00201">
    <property type="entry name" value="UDPGT"/>
    <property type="match status" value="1"/>
</dbReference>
<sequence length="166" mass="18204">MAWGLATSGVPFLWVVRPGSVHGVCEDEALSLLLPDEVKDEIRNRGKVVTWAPQKQVLAHSAIGAFWTHCGWNSMLESLCEGVPMIVQPCFADQMVTARYVTHQWRVGLEVGEVVERASVAKAVRKVMAGEDGAQTTRDRAHKIKVQLSSATTLAIDSLVEYMSSL</sequence>
<comment type="caution">
    <text evidence="3">The sequence shown here is derived from an EMBL/GenBank/DDBJ whole genome shotgun (WGS) entry which is preliminary data.</text>
</comment>
<reference evidence="3" key="2">
    <citation type="submission" date="2021-12" db="EMBL/GenBank/DDBJ databases">
        <title>Resequencing data analysis of finger millet.</title>
        <authorList>
            <person name="Hatakeyama M."/>
            <person name="Aluri S."/>
            <person name="Balachadran M.T."/>
            <person name="Sivarajan S.R."/>
            <person name="Poveda L."/>
            <person name="Shimizu-Inatsugi R."/>
            <person name="Schlapbach R."/>
            <person name="Sreeman S.M."/>
            <person name="Shimizu K.K."/>
        </authorList>
    </citation>
    <scope>NUCLEOTIDE SEQUENCE</scope>
</reference>
<gene>
    <name evidence="3" type="primary">gb12808</name>
    <name evidence="3" type="ORF">PR202_gb12808</name>
</gene>
<keyword evidence="4" id="KW-1185">Reference proteome</keyword>
<evidence type="ECO:0000256" key="1">
    <source>
        <dbReference type="ARBA" id="ARBA00009995"/>
    </source>
</evidence>
<dbReference type="AlphaFoldDB" id="A0AAV5EQZ5"/>
<name>A0AAV5EQZ5_ELECO</name>
<dbReference type="Gene3D" id="3.40.50.2000">
    <property type="entry name" value="Glycogen Phosphorylase B"/>
    <property type="match status" value="1"/>
</dbReference>
<evidence type="ECO:0000313" key="3">
    <source>
        <dbReference type="EMBL" id="GJN25026.1"/>
    </source>
</evidence>
<proteinExistence type="inferred from homology"/>
<dbReference type="EMBL" id="BQKI01000077">
    <property type="protein sequence ID" value="GJN25026.1"/>
    <property type="molecule type" value="Genomic_DNA"/>
</dbReference>
<evidence type="ECO:0000313" key="4">
    <source>
        <dbReference type="Proteomes" id="UP001054889"/>
    </source>
</evidence>
<evidence type="ECO:0000256" key="2">
    <source>
        <dbReference type="ARBA" id="ARBA00022679"/>
    </source>
</evidence>
<organism evidence="3 4">
    <name type="scientific">Eleusine coracana subsp. coracana</name>
    <dbReference type="NCBI Taxonomy" id="191504"/>
    <lineage>
        <taxon>Eukaryota</taxon>
        <taxon>Viridiplantae</taxon>
        <taxon>Streptophyta</taxon>
        <taxon>Embryophyta</taxon>
        <taxon>Tracheophyta</taxon>
        <taxon>Spermatophyta</taxon>
        <taxon>Magnoliopsida</taxon>
        <taxon>Liliopsida</taxon>
        <taxon>Poales</taxon>
        <taxon>Poaceae</taxon>
        <taxon>PACMAD clade</taxon>
        <taxon>Chloridoideae</taxon>
        <taxon>Cynodonteae</taxon>
        <taxon>Eleusininae</taxon>
        <taxon>Eleusine</taxon>
    </lineage>
</organism>
<comment type="similarity">
    <text evidence="1">Belongs to the UDP-glycosyltransferase family.</text>
</comment>
<dbReference type="PANTHER" id="PTHR48045">
    <property type="entry name" value="UDP-GLYCOSYLTRANSFERASE 72B1"/>
    <property type="match status" value="1"/>
</dbReference>
<protein>
    <submittedName>
        <fullName evidence="3">Uncharacterized protein</fullName>
    </submittedName>
</protein>
<dbReference type="CDD" id="cd03784">
    <property type="entry name" value="GT1_Gtf-like"/>
    <property type="match status" value="1"/>
</dbReference>
<dbReference type="SUPFAM" id="SSF53756">
    <property type="entry name" value="UDP-Glycosyltransferase/glycogen phosphorylase"/>
    <property type="match status" value="1"/>
</dbReference>
<dbReference type="FunFam" id="3.40.50.2000:FF:000060">
    <property type="entry name" value="Glycosyltransferase"/>
    <property type="match status" value="1"/>
</dbReference>
<dbReference type="GO" id="GO:0008194">
    <property type="term" value="F:UDP-glycosyltransferase activity"/>
    <property type="evidence" value="ECO:0007669"/>
    <property type="project" value="InterPro"/>
</dbReference>
<dbReference type="Proteomes" id="UP001054889">
    <property type="component" value="Unassembled WGS sequence"/>
</dbReference>